<dbReference type="GO" id="GO:0006400">
    <property type="term" value="P:tRNA modification"/>
    <property type="evidence" value="ECO:0007669"/>
    <property type="project" value="InterPro"/>
</dbReference>
<dbReference type="EMBL" id="FOCX01000025">
    <property type="protein sequence ID" value="SEO97382.1"/>
    <property type="molecule type" value="Genomic_DNA"/>
</dbReference>
<dbReference type="RefSeq" id="WP_092663252.1">
    <property type="nucleotide sequence ID" value="NZ_FOCX01000025.1"/>
</dbReference>
<evidence type="ECO:0000313" key="3">
    <source>
        <dbReference type="Proteomes" id="UP000198775"/>
    </source>
</evidence>
<dbReference type="AlphaFoldDB" id="A0A1H8U284"/>
<dbReference type="OrthoDB" id="350232at2157"/>
<keyword evidence="3" id="KW-1185">Reference proteome</keyword>
<sequence length="444" mass="49958">MPSPDELDFVWTVSSGSSRKALRALSKDDHTETLDETPFDPAAFNAPEYAMVSYATKMNEPWDGPSWILDSGGYSTLSSNPEYETSISDYITFIEERDDLIEHFALRDWACEPDLLRRWDRSVTQHQQWTLRDHIETIEAASNRGLDADPVAVLQGYDVREYLEHLDLLQDHGLITDKMGIGSVCRRGQTERIRNTVLRVRDALPSRVDLHGFGVKQTVMNSPDILAALDSVDSNAWDSRLYYDATTTAHEGPKHFQDEWVNYRKPEYPSFNWVNMLIAYRDYRRDVDAVISEAAAINPDVDTTGVTVTSIGDYTSGDYDVDEYVRIKCLCGKVLDPGRPAAKLSGRCRHCEGTALNIWDLQLSNREQALYGPYDYRCIDCGTELPFDTLIEDGETYCCPDCGADIVDEEEVHNPLANVGEPTAQAAVSHQADASEQTTLSEIQ</sequence>
<accession>A0A1H8U284</accession>
<gene>
    <name evidence="2" type="ORF">SAMN05216388_102530</name>
</gene>
<evidence type="ECO:0000313" key="2">
    <source>
        <dbReference type="EMBL" id="SEO97382.1"/>
    </source>
</evidence>
<dbReference type="Pfam" id="PF23859">
    <property type="entry name" value="DpdA"/>
    <property type="match status" value="1"/>
</dbReference>
<evidence type="ECO:0000259" key="1">
    <source>
        <dbReference type="Pfam" id="PF23859"/>
    </source>
</evidence>
<dbReference type="Gene3D" id="3.20.20.105">
    <property type="entry name" value="Queuine tRNA-ribosyltransferase-like"/>
    <property type="match status" value="1"/>
</dbReference>
<proteinExistence type="predicted"/>
<dbReference type="InterPro" id="IPR036511">
    <property type="entry name" value="TGT-like_sf"/>
</dbReference>
<feature type="domain" description="DeoxyPurine in DNA protein A" evidence="1">
    <location>
        <begin position="64"/>
        <end position="238"/>
    </location>
</feature>
<dbReference type="Proteomes" id="UP000198775">
    <property type="component" value="Unassembled WGS sequence"/>
</dbReference>
<dbReference type="InterPro" id="IPR055645">
    <property type="entry name" value="DpdA"/>
</dbReference>
<reference evidence="3" key="1">
    <citation type="submission" date="2016-10" db="EMBL/GenBank/DDBJ databases">
        <authorList>
            <person name="Varghese N."/>
            <person name="Submissions S."/>
        </authorList>
    </citation>
    <scope>NUCLEOTIDE SEQUENCE [LARGE SCALE GENOMIC DNA]</scope>
    <source>
        <strain evidence="3">IBRC-M 10043</strain>
    </source>
</reference>
<protein>
    <recommendedName>
        <fullName evidence="1">DeoxyPurine in DNA protein A domain-containing protein</fullName>
    </recommendedName>
</protein>
<organism evidence="2 3">
    <name type="scientific">Halorientalis persicus</name>
    <dbReference type="NCBI Taxonomy" id="1367881"/>
    <lineage>
        <taxon>Archaea</taxon>
        <taxon>Methanobacteriati</taxon>
        <taxon>Methanobacteriota</taxon>
        <taxon>Stenosarchaea group</taxon>
        <taxon>Halobacteria</taxon>
        <taxon>Halobacteriales</taxon>
        <taxon>Haloarculaceae</taxon>
        <taxon>Halorientalis</taxon>
    </lineage>
</organism>
<name>A0A1H8U284_9EURY</name>